<protein>
    <submittedName>
        <fullName evidence="1">Uncharacterized protein</fullName>
    </submittedName>
</protein>
<dbReference type="Proteomes" id="UP000717328">
    <property type="component" value="Unassembled WGS sequence"/>
</dbReference>
<comment type="caution">
    <text evidence="1">The sequence shown here is derived from an EMBL/GenBank/DDBJ whole genome shotgun (WGS) entry which is preliminary data.</text>
</comment>
<evidence type="ECO:0000313" key="1">
    <source>
        <dbReference type="EMBL" id="KAG5638033.1"/>
    </source>
</evidence>
<dbReference type="AlphaFoldDB" id="A0A9P7FTU4"/>
<accession>A0A9P7FTU4</accession>
<reference evidence="1" key="1">
    <citation type="submission" date="2021-02" db="EMBL/GenBank/DDBJ databases">
        <authorList>
            <person name="Nieuwenhuis M."/>
            <person name="Van De Peppel L.J.J."/>
        </authorList>
    </citation>
    <scope>NUCLEOTIDE SEQUENCE</scope>
    <source>
        <strain evidence="1">D49</strain>
    </source>
</reference>
<evidence type="ECO:0000313" key="2">
    <source>
        <dbReference type="Proteomes" id="UP000717328"/>
    </source>
</evidence>
<name>A0A9P7FTU4_9AGAR</name>
<organism evidence="1 2">
    <name type="scientific">Sphagnurus paluster</name>
    <dbReference type="NCBI Taxonomy" id="117069"/>
    <lineage>
        <taxon>Eukaryota</taxon>
        <taxon>Fungi</taxon>
        <taxon>Dikarya</taxon>
        <taxon>Basidiomycota</taxon>
        <taxon>Agaricomycotina</taxon>
        <taxon>Agaricomycetes</taxon>
        <taxon>Agaricomycetidae</taxon>
        <taxon>Agaricales</taxon>
        <taxon>Tricholomatineae</taxon>
        <taxon>Lyophyllaceae</taxon>
        <taxon>Sphagnurus</taxon>
    </lineage>
</organism>
<dbReference type="OrthoDB" id="5579860at2759"/>
<dbReference type="EMBL" id="JABCKI010005787">
    <property type="protein sequence ID" value="KAG5638033.1"/>
    <property type="molecule type" value="Genomic_DNA"/>
</dbReference>
<gene>
    <name evidence="1" type="ORF">H0H81_002234</name>
</gene>
<sequence>MTMESLNAQRTLELDTWTAEWEGDRCWFDELVKINKRRTADAGWEWTADACQYLDELSQSDENTYWENSCCDWSRQLERDTCMTLDPAKLTSMDVLTNVKVVRDDNLLH</sequence>
<keyword evidence="2" id="KW-1185">Reference proteome</keyword>
<reference evidence="1" key="2">
    <citation type="submission" date="2021-10" db="EMBL/GenBank/DDBJ databases">
        <title>Phylogenomics reveals ancestral predisposition of the termite-cultivated fungus Termitomyces towards a domesticated lifestyle.</title>
        <authorList>
            <person name="Auxier B."/>
            <person name="Grum-Grzhimaylo A."/>
            <person name="Cardenas M.E."/>
            <person name="Lodge J.D."/>
            <person name="Laessoe T."/>
            <person name="Pedersen O."/>
            <person name="Smith M.E."/>
            <person name="Kuyper T.W."/>
            <person name="Franco-Molano E.A."/>
            <person name="Baroni T.J."/>
            <person name="Aanen D.K."/>
        </authorList>
    </citation>
    <scope>NUCLEOTIDE SEQUENCE</scope>
    <source>
        <strain evidence="1">D49</strain>
    </source>
</reference>
<proteinExistence type="predicted"/>